<evidence type="ECO:0000256" key="2">
    <source>
        <dbReference type="ARBA" id="ARBA00005169"/>
    </source>
</evidence>
<dbReference type="GO" id="GO:0000287">
    <property type="term" value="F:magnesium ion binding"/>
    <property type="evidence" value="ECO:0007669"/>
    <property type="project" value="UniProtKB-UniRule"/>
</dbReference>
<feature type="binding site" evidence="7">
    <location>
        <position position="72"/>
    </location>
    <ligand>
        <name>Mg(2+)</name>
        <dbReference type="ChEBI" id="CHEBI:18420"/>
    </ligand>
</feature>
<dbReference type="NCBIfam" id="NF000768">
    <property type="entry name" value="PRK00051.1"/>
    <property type="match status" value="1"/>
</dbReference>
<dbReference type="GO" id="GO:0005737">
    <property type="term" value="C:cytoplasm"/>
    <property type="evidence" value="ECO:0007669"/>
    <property type="project" value="UniProtKB-SubCell"/>
</dbReference>
<keyword evidence="7" id="KW-0460">Magnesium</keyword>
<feature type="domain" description="Phosphoribosyl-AMP cyclohydrolase" evidence="8">
    <location>
        <begin position="25"/>
        <end position="98"/>
    </location>
</feature>
<comment type="cofactor">
    <cofactor evidence="7">
        <name>Zn(2+)</name>
        <dbReference type="ChEBI" id="CHEBI:29105"/>
    </cofactor>
    <text evidence="7">Binds 1 zinc ion per subunit.</text>
</comment>
<dbReference type="GO" id="GO:0004636">
    <property type="term" value="F:phosphoribosyl-ATP diphosphatase activity"/>
    <property type="evidence" value="ECO:0007669"/>
    <property type="project" value="UniProtKB-ARBA"/>
</dbReference>
<comment type="subcellular location">
    <subcellularLocation>
        <location evidence="7">Cytoplasm</location>
    </subcellularLocation>
</comment>
<evidence type="ECO:0000256" key="7">
    <source>
        <dbReference type="HAMAP-Rule" id="MF_01021"/>
    </source>
</evidence>
<dbReference type="FunFam" id="3.10.20.810:FF:000001">
    <property type="entry name" value="Histidine biosynthesis bifunctional protein HisIE"/>
    <property type="match status" value="1"/>
</dbReference>
<dbReference type="Gene3D" id="3.10.20.810">
    <property type="entry name" value="Phosphoribosyl-AMP cyclohydrolase"/>
    <property type="match status" value="1"/>
</dbReference>
<dbReference type="InterPro" id="IPR038019">
    <property type="entry name" value="PRib_AMP_CycHydrolase_sf"/>
</dbReference>
<gene>
    <name evidence="7 9" type="primary">hisI</name>
    <name evidence="9" type="ordered locus">Mtc_1541</name>
</gene>
<protein>
    <recommendedName>
        <fullName evidence="7">Phosphoribosyl-AMP cyclohydrolase</fullName>
        <shortName evidence="7">PRA-CH</shortName>
        <ecNumber evidence="7">3.5.4.19</ecNumber>
    </recommendedName>
</protein>
<evidence type="ECO:0000313" key="10">
    <source>
        <dbReference type="Proteomes" id="UP000005233"/>
    </source>
</evidence>
<dbReference type="eggNOG" id="arCOG02676">
    <property type="taxonomic scope" value="Archaea"/>
</dbReference>
<comment type="pathway">
    <text evidence="2 7">Amino-acid biosynthesis; L-histidine biosynthesis; L-histidine from 5-phospho-alpha-D-ribose 1-diphosphate: step 3/9.</text>
</comment>
<keyword evidence="6 7" id="KW-0368">Histidine biosynthesis</keyword>
<comment type="catalytic activity">
    <reaction evidence="1 7">
        <text>1-(5-phospho-beta-D-ribosyl)-5'-AMP + H2O = 1-(5-phospho-beta-D-ribosyl)-5-[(5-phospho-beta-D-ribosylamino)methylideneamino]imidazole-4-carboxamide</text>
        <dbReference type="Rhea" id="RHEA:20049"/>
        <dbReference type="ChEBI" id="CHEBI:15377"/>
        <dbReference type="ChEBI" id="CHEBI:58435"/>
        <dbReference type="ChEBI" id="CHEBI:59457"/>
        <dbReference type="EC" id="3.5.4.19"/>
    </reaction>
</comment>
<dbReference type="STRING" id="1041930.Mtc_1541"/>
<dbReference type="KEGG" id="mez:Mtc_1541"/>
<dbReference type="Proteomes" id="UP000005233">
    <property type="component" value="Chromosome"/>
</dbReference>
<dbReference type="SUPFAM" id="SSF141734">
    <property type="entry name" value="HisI-like"/>
    <property type="match status" value="1"/>
</dbReference>
<dbReference type="GeneID" id="11971678"/>
<dbReference type="GO" id="GO:0004635">
    <property type="term" value="F:phosphoribosyl-AMP cyclohydrolase activity"/>
    <property type="evidence" value="ECO:0007669"/>
    <property type="project" value="UniProtKB-UniRule"/>
</dbReference>
<feature type="binding site" evidence="7">
    <location>
        <position position="89"/>
    </location>
    <ligand>
        <name>Zn(2+)</name>
        <dbReference type="ChEBI" id="CHEBI:29105"/>
        <note>ligand shared between dimeric partners</note>
    </ligand>
</feature>
<dbReference type="InterPro" id="IPR002496">
    <property type="entry name" value="PRib_AMP_CycHydrolase_dom"/>
</dbReference>
<keyword evidence="5 7" id="KW-0378">Hydrolase</keyword>
<feature type="binding site" evidence="7">
    <location>
        <position position="76"/>
    </location>
    <ligand>
        <name>Mg(2+)</name>
        <dbReference type="ChEBI" id="CHEBI:18420"/>
    </ligand>
</feature>
<accession>H8I742</accession>
<dbReference type="Pfam" id="PF01502">
    <property type="entry name" value="PRA-CH"/>
    <property type="match status" value="1"/>
</dbReference>
<reference evidence="9 10" key="1">
    <citation type="journal article" date="2012" name="J. Bacteriol.">
        <title>Complete genome sequence of a thermophilic methanogen, Methanocella conradii HZ254, isolated from Chinese rice field soil.</title>
        <authorList>
            <person name="Lu Z."/>
            <person name="Lu Y."/>
        </authorList>
    </citation>
    <scope>NUCLEOTIDE SEQUENCE [LARGE SCALE GENOMIC DNA]</scope>
    <source>
        <strain evidence="10">DSM 24694 / JCM 17849 / CGMCC 1.5162 / HZ254</strain>
    </source>
</reference>
<dbReference type="HAMAP" id="MF_01021">
    <property type="entry name" value="HisI"/>
    <property type="match status" value="1"/>
</dbReference>
<dbReference type="GO" id="GO:0000105">
    <property type="term" value="P:L-histidine biosynthetic process"/>
    <property type="evidence" value="ECO:0007669"/>
    <property type="project" value="UniProtKB-UniRule"/>
</dbReference>
<dbReference type="InterPro" id="IPR026660">
    <property type="entry name" value="PRA-CH"/>
</dbReference>
<keyword evidence="10" id="KW-1185">Reference proteome</keyword>
<dbReference type="EMBL" id="CP003243">
    <property type="protein sequence ID" value="AFD00293.1"/>
    <property type="molecule type" value="Genomic_DNA"/>
</dbReference>
<dbReference type="PANTHER" id="PTHR42945:SF1">
    <property type="entry name" value="HISTIDINE BIOSYNTHESIS BIFUNCTIONAL PROTEIN HIS7"/>
    <property type="match status" value="1"/>
</dbReference>
<evidence type="ECO:0000313" key="9">
    <source>
        <dbReference type="EMBL" id="AFD00293.1"/>
    </source>
</evidence>
<dbReference type="OrthoDB" id="5853at2157"/>
<evidence type="ECO:0000256" key="5">
    <source>
        <dbReference type="ARBA" id="ARBA00022801"/>
    </source>
</evidence>
<dbReference type="Gene3D" id="4.10.80.70">
    <property type="match status" value="1"/>
</dbReference>
<organism evidence="9 10">
    <name type="scientific">Methanocella conradii (strain DSM 24694 / JCM 17849 / CGMCC 1.5162 / HZ254)</name>
    <dbReference type="NCBI Taxonomy" id="1041930"/>
    <lineage>
        <taxon>Archaea</taxon>
        <taxon>Methanobacteriati</taxon>
        <taxon>Methanobacteriota</taxon>
        <taxon>Stenosarchaea group</taxon>
        <taxon>Methanomicrobia</taxon>
        <taxon>Methanocellales</taxon>
        <taxon>Methanocellaceae</taxon>
        <taxon>Methanocella</taxon>
    </lineage>
</organism>
<keyword evidence="3 7" id="KW-0963">Cytoplasm</keyword>
<feature type="binding site" evidence="7">
    <location>
        <position position="96"/>
    </location>
    <ligand>
        <name>Zn(2+)</name>
        <dbReference type="ChEBI" id="CHEBI:29105"/>
        <note>ligand shared between dimeric partners</note>
    </ligand>
</feature>
<comment type="subunit">
    <text evidence="7">Homodimer.</text>
</comment>
<feature type="binding site" evidence="7">
    <location>
        <position position="74"/>
    </location>
    <ligand>
        <name>Mg(2+)</name>
        <dbReference type="ChEBI" id="CHEBI:18420"/>
    </ligand>
</feature>
<dbReference type="GO" id="GO:0008270">
    <property type="term" value="F:zinc ion binding"/>
    <property type="evidence" value="ECO:0007669"/>
    <property type="project" value="UniProtKB-UniRule"/>
</dbReference>
<evidence type="ECO:0000256" key="3">
    <source>
        <dbReference type="ARBA" id="ARBA00022490"/>
    </source>
</evidence>
<dbReference type="EC" id="3.5.4.19" evidence="7"/>
<comment type="similarity">
    <text evidence="7">Belongs to the PRA-CH family.</text>
</comment>
<proteinExistence type="inferred from homology"/>
<dbReference type="RefSeq" id="WP_014406124.1">
    <property type="nucleotide sequence ID" value="NC_017034.1"/>
</dbReference>
<comment type="cofactor">
    <cofactor evidence="7">
        <name>Mg(2+)</name>
        <dbReference type="ChEBI" id="CHEBI:18420"/>
    </cofactor>
    <text evidence="7">Binds 1 Mg(2+) ion per subunit.</text>
</comment>
<evidence type="ECO:0000256" key="4">
    <source>
        <dbReference type="ARBA" id="ARBA00022605"/>
    </source>
</evidence>
<evidence type="ECO:0000259" key="8">
    <source>
        <dbReference type="Pfam" id="PF01502"/>
    </source>
</evidence>
<evidence type="ECO:0000256" key="6">
    <source>
        <dbReference type="ARBA" id="ARBA00023102"/>
    </source>
</evidence>
<dbReference type="UniPathway" id="UPA00031">
    <property type="reaction ID" value="UER00008"/>
</dbReference>
<comment type="function">
    <text evidence="7">Catalyzes the hydrolysis of the adenine ring of phosphoribosyl-AMP.</text>
</comment>
<evidence type="ECO:0000256" key="1">
    <source>
        <dbReference type="ARBA" id="ARBA00000024"/>
    </source>
</evidence>
<feature type="binding site" evidence="7">
    <location>
        <position position="73"/>
    </location>
    <ligand>
        <name>Zn(2+)</name>
        <dbReference type="ChEBI" id="CHEBI:29105"/>
        <note>ligand shared between dimeric partners</note>
    </ligand>
</feature>
<name>H8I742_METCZ</name>
<dbReference type="AlphaFoldDB" id="H8I742"/>
<keyword evidence="7" id="KW-0862">Zinc</keyword>
<dbReference type="HOGENOM" id="CLU_048577_5_0_2"/>
<keyword evidence="4 7" id="KW-0028">Amino-acid biosynthesis</keyword>
<sequence>MIRPDFRGGLLPAIAQDSKTMEVLMFAYMNEEALEQTLKTGLAHYYSRSRQKLWKKGEESGHVQHVKEIRIDCDADCILLIVEQETAACHTGYHSCFYRTLDGKVVGKKAFDPQAIYGKDAHKTER</sequence>
<keyword evidence="7" id="KW-0479">Metal-binding</keyword>
<dbReference type="PANTHER" id="PTHR42945">
    <property type="entry name" value="HISTIDINE BIOSYNTHESIS BIFUNCTIONAL PROTEIN"/>
    <property type="match status" value="1"/>
</dbReference>